<evidence type="ECO:0000259" key="9">
    <source>
        <dbReference type="Pfam" id="PF09335"/>
    </source>
</evidence>
<keyword evidence="11" id="KW-1185">Reference proteome</keyword>
<dbReference type="PANTHER" id="PTHR30353">
    <property type="entry name" value="INNER MEMBRANE PROTEIN DEDA-RELATED"/>
    <property type="match status" value="1"/>
</dbReference>
<evidence type="ECO:0000256" key="3">
    <source>
        <dbReference type="ARBA" id="ARBA00022475"/>
    </source>
</evidence>
<feature type="transmembrane region" description="Helical" evidence="7">
    <location>
        <begin position="174"/>
        <end position="195"/>
    </location>
</feature>
<evidence type="ECO:0000313" key="11">
    <source>
        <dbReference type="Proteomes" id="UP001209654"/>
    </source>
</evidence>
<evidence type="ECO:0000256" key="1">
    <source>
        <dbReference type="ARBA" id="ARBA00004651"/>
    </source>
</evidence>
<evidence type="ECO:0000256" key="2">
    <source>
        <dbReference type="ARBA" id="ARBA00010792"/>
    </source>
</evidence>
<sequence length="234" mass="24866">MQAFMDALNVFVIDAAAQWWVYPVLLVCCFVDGFFPPIPSESVVVALAALAVSSGAPNLWLVALVAAAGAIAGDNVAFLIGRKVGTRGFRWSQRPRVISAFAWARKELDRRGALLILSARYIPVGRVAVNMTAGATGFDQRKFVFFSVIAGISWSAYSVAIGALAGQWFHDHSLVAAGIAIVLALLLGVLVDHGLKLAYRRRARKARRAAEAAAAERGQADGMPGDAREDASAA</sequence>
<organism evidence="10 11">
    <name type="scientific">Arthrobacter mangrovi</name>
    <dbReference type="NCBI Taxonomy" id="2966350"/>
    <lineage>
        <taxon>Bacteria</taxon>
        <taxon>Bacillati</taxon>
        <taxon>Actinomycetota</taxon>
        <taxon>Actinomycetes</taxon>
        <taxon>Micrococcales</taxon>
        <taxon>Micrococcaceae</taxon>
        <taxon>Arthrobacter</taxon>
    </lineage>
</organism>
<comment type="caution">
    <text evidence="10">The sequence shown here is derived from an EMBL/GenBank/DDBJ whole genome shotgun (WGS) entry which is preliminary data.</text>
</comment>
<reference evidence="10 11" key="1">
    <citation type="journal article" date="2023" name="Int. J. Syst. Evol. Microbiol.">
        <title>Arthrobacter mangrovi sp. nov., an actinobacterium isolated from the rhizosphere of a mangrove.</title>
        <authorList>
            <person name="Hamada M."/>
            <person name="Saitou S."/>
            <person name="Enomoto N."/>
            <person name="Nanri K."/>
            <person name="Hidaka K."/>
            <person name="Miura T."/>
            <person name="Tamura T."/>
        </authorList>
    </citation>
    <scope>NUCLEOTIDE SEQUENCE [LARGE SCALE GENOMIC DNA]</scope>
    <source>
        <strain evidence="10 11">NBRC 112813</strain>
    </source>
</reference>
<keyword evidence="4 7" id="KW-0812">Transmembrane</keyword>
<feature type="region of interest" description="Disordered" evidence="8">
    <location>
        <begin position="210"/>
        <end position="234"/>
    </location>
</feature>
<dbReference type="RefSeq" id="WP_264793852.1">
    <property type="nucleotide sequence ID" value="NZ_BRVS01000001.1"/>
</dbReference>
<gene>
    <name evidence="10" type="ORF">AHIS1636_01080</name>
</gene>
<dbReference type="InterPro" id="IPR032818">
    <property type="entry name" value="DedA-like"/>
</dbReference>
<evidence type="ECO:0000256" key="6">
    <source>
        <dbReference type="ARBA" id="ARBA00023136"/>
    </source>
</evidence>
<name>A0ABQ5MNW7_9MICC</name>
<feature type="domain" description="VTT" evidence="9">
    <location>
        <begin position="38"/>
        <end position="163"/>
    </location>
</feature>
<dbReference type="Pfam" id="PF09335">
    <property type="entry name" value="VTT_dom"/>
    <property type="match status" value="1"/>
</dbReference>
<proteinExistence type="inferred from homology"/>
<feature type="transmembrane region" description="Helical" evidence="7">
    <location>
        <begin position="59"/>
        <end position="80"/>
    </location>
</feature>
<dbReference type="InterPro" id="IPR032816">
    <property type="entry name" value="VTT_dom"/>
</dbReference>
<evidence type="ECO:0000256" key="7">
    <source>
        <dbReference type="RuleBase" id="RU367016"/>
    </source>
</evidence>
<accession>A0ABQ5MNW7</accession>
<dbReference type="PANTHER" id="PTHR30353:SF0">
    <property type="entry name" value="TRANSMEMBRANE PROTEIN"/>
    <property type="match status" value="1"/>
</dbReference>
<feature type="transmembrane region" description="Helical" evidence="7">
    <location>
        <begin position="20"/>
        <end position="39"/>
    </location>
</feature>
<comment type="similarity">
    <text evidence="2 7">Belongs to the DedA family.</text>
</comment>
<evidence type="ECO:0000256" key="5">
    <source>
        <dbReference type="ARBA" id="ARBA00022989"/>
    </source>
</evidence>
<dbReference type="EMBL" id="BRVS01000001">
    <property type="protein sequence ID" value="GLB65669.1"/>
    <property type="molecule type" value="Genomic_DNA"/>
</dbReference>
<comment type="subcellular location">
    <subcellularLocation>
        <location evidence="1 7">Cell membrane</location>
        <topology evidence="1 7">Multi-pass membrane protein</topology>
    </subcellularLocation>
</comment>
<evidence type="ECO:0000313" key="10">
    <source>
        <dbReference type="EMBL" id="GLB65669.1"/>
    </source>
</evidence>
<dbReference type="Proteomes" id="UP001209654">
    <property type="component" value="Unassembled WGS sequence"/>
</dbReference>
<evidence type="ECO:0000256" key="8">
    <source>
        <dbReference type="SAM" id="MobiDB-lite"/>
    </source>
</evidence>
<evidence type="ECO:0000256" key="4">
    <source>
        <dbReference type="ARBA" id="ARBA00022692"/>
    </source>
</evidence>
<keyword evidence="5 7" id="KW-1133">Transmembrane helix</keyword>
<protein>
    <submittedName>
        <fullName evidence="10">Membrane protein</fullName>
    </submittedName>
</protein>
<feature type="transmembrane region" description="Helical" evidence="7">
    <location>
        <begin position="143"/>
        <end position="168"/>
    </location>
</feature>
<keyword evidence="3 7" id="KW-1003">Cell membrane</keyword>
<keyword evidence="6 7" id="KW-0472">Membrane</keyword>